<dbReference type="PROSITE" id="PS51186">
    <property type="entry name" value="GNAT"/>
    <property type="match status" value="1"/>
</dbReference>
<accession>A0A142CTP0</accession>
<organism evidence="2 3">
    <name type="scientific">Thermococcus peptonophilus</name>
    <dbReference type="NCBI Taxonomy" id="53952"/>
    <lineage>
        <taxon>Archaea</taxon>
        <taxon>Methanobacteriati</taxon>
        <taxon>Methanobacteriota</taxon>
        <taxon>Thermococci</taxon>
        <taxon>Thermococcales</taxon>
        <taxon>Thermococcaceae</taxon>
        <taxon>Thermococcus</taxon>
    </lineage>
</organism>
<sequence length="283" mass="31358">MNLEIRVATLDHVKGIVEVHTAGEELSGFSVRERYLRGGPWMSIETCAVHINALLLEGQYPIVAELDGRIVGEAEVFLSEEPINGEPKRIAHLDVIEVHPDFRGKGIGRAIIKYIEGSFAGKVELLTTQPDEEALGFYRKLGFNEVLHENWLVEVLTNEFSGSNVRPLSFFPWEAVKDLELVAGRFQSSYDMWFSSFKDIFAGVHELAEAGKVGNSYYVLKPLPGRPGKASLFLWGEEKDVPGAIGRAGEIGFESVLTVLDEATAEKIYGEKKGKVPIIGKRL</sequence>
<evidence type="ECO:0000313" key="2">
    <source>
        <dbReference type="EMBL" id="AMQ18142.1"/>
    </source>
</evidence>
<dbReference type="Proteomes" id="UP000073604">
    <property type="component" value="Chromosome"/>
</dbReference>
<evidence type="ECO:0000313" key="3">
    <source>
        <dbReference type="Proteomes" id="UP000073604"/>
    </source>
</evidence>
<dbReference type="Gene3D" id="3.40.630.30">
    <property type="match status" value="1"/>
</dbReference>
<dbReference type="InterPro" id="IPR016181">
    <property type="entry name" value="Acyl_CoA_acyltransferase"/>
</dbReference>
<protein>
    <submittedName>
        <fullName evidence="2">GNAT family acetyltransferase</fullName>
    </submittedName>
</protein>
<dbReference type="AlphaFoldDB" id="A0A142CTP0"/>
<keyword evidence="2" id="KW-0808">Transferase</keyword>
<dbReference type="STRING" id="53952.A0127_02635"/>
<dbReference type="KEGG" id="tpep:A0127_02635"/>
<dbReference type="InterPro" id="IPR000182">
    <property type="entry name" value="GNAT_dom"/>
</dbReference>
<keyword evidence="3" id="KW-1185">Reference proteome</keyword>
<dbReference type="Pfam" id="PF13508">
    <property type="entry name" value="Acetyltransf_7"/>
    <property type="match status" value="1"/>
</dbReference>
<dbReference type="OrthoDB" id="194677at2157"/>
<evidence type="ECO:0000259" key="1">
    <source>
        <dbReference type="PROSITE" id="PS51186"/>
    </source>
</evidence>
<dbReference type="EMBL" id="CP014750">
    <property type="protein sequence ID" value="AMQ18142.1"/>
    <property type="molecule type" value="Genomic_DNA"/>
</dbReference>
<dbReference type="GO" id="GO:0016747">
    <property type="term" value="F:acyltransferase activity, transferring groups other than amino-acyl groups"/>
    <property type="evidence" value="ECO:0007669"/>
    <property type="project" value="InterPro"/>
</dbReference>
<gene>
    <name evidence="2" type="ORF">A0127_02635</name>
</gene>
<reference evidence="3" key="1">
    <citation type="submission" date="2016-03" db="EMBL/GenBank/DDBJ databases">
        <authorList>
            <person name="Oger P.M."/>
        </authorList>
    </citation>
    <scope>NUCLEOTIDE SEQUENCE [LARGE SCALE GENOMIC DNA]</scope>
    <source>
        <strain evidence="3">OG-1</strain>
    </source>
</reference>
<dbReference type="RefSeq" id="WP_062387627.1">
    <property type="nucleotide sequence ID" value="NZ_CP014750.1"/>
</dbReference>
<dbReference type="CDD" id="cd04301">
    <property type="entry name" value="NAT_SF"/>
    <property type="match status" value="1"/>
</dbReference>
<proteinExistence type="predicted"/>
<dbReference type="GeneID" id="27139407"/>
<name>A0A142CTP0_9EURY</name>
<dbReference type="SUPFAM" id="SSF55729">
    <property type="entry name" value="Acyl-CoA N-acyltransferases (Nat)"/>
    <property type="match status" value="1"/>
</dbReference>
<feature type="domain" description="N-acetyltransferase" evidence="1">
    <location>
        <begin position="3"/>
        <end position="159"/>
    </location>
</feature>